<dbReference type="PANTHER" id="PTHR35489">
    <property type="entry name" value="TITAN9"/>
    <property type="match status" value="1"/>
</dbReference>
<feature type="domain" description="DUF7806" evidence="3">
    <location>
        <begin position="232"/>
        <end position="323"/>
    </location>
</feature>
<accession>A0A0P0WV62</accession>
<feature type="non-terminal residue" evidence="4">
    <location>
        <position position="326"/>
    </location>
</feature>
<reference evidence="4 5" key="3">
    <citation type="journal article" date="2013" name="Rice">
        <title>Improvement of the Oryza sativa Nipponbare reference genome using next generation sequence and optical map data.</title>
        <authorList>
            <person name="Kawahara Y."/>
            <person name="de la Bastide M."/>
            <person name="Hamilton J.P."/>
            <person name="Kanamori H."/>
            <person name="McCombie W.R."/>
            <person name="Ouyang S."/>
            <person name="Schwartz D.C."/>
            <person name="Tanaka T."/>
            <person name="Wu J."/>
            <person name="Zhou S."/>
            <person name="Childs K.L."/>
            <person name="Davidson R.M."/>
            <person name="Lin H."/>
            <person name="Quesada-Ocampo L."/>
            <person name="Vaillancourt B."/>
            <person name="Sakai H."/>
            <person name="Lee S.S."/>
            <person name="Kim J."/>
            <person name="Numa H."/>
            <person name="Itoh T."/>
            <person name="Buell C.R."/>
            <person name="Matsumoto T."/>
        </authorList>
    </citation>
    <scope>NUCLEOTIDE SEQUENCE [LARGE SCALE GENOMIC DNA]</scope>
    <source>
        <strain evidence="5">cv. Nipponbare</strain>
    </source>
</reference>
<dbReference type="Pfam" id="PF25091">
    <property type="entry name" value="DUF7806"/>
    <property type="match status" value="1"/>
</dbReference>
<keyword evidence="5" id="KW-1185">Reference proteome</keyword>
<name>A0A0P0WV62_ORYSJ</name>
<dbReference type="PaxDb" id="39947-A0A0P0WV62"/>
<evidence type="ECO:0000256" key="2">
    <source>
        <dbReference type="SAM" id="MobiDB-lite"/>
    </source>
</evidence>
<dbReference type="EMBL" id="AP014962">
    <property type="protein sequence ID" value="BAS97023.1"/>
    <property type="molecule type" value="Genomic_DNA"/>
</dbReference>
<sequence length="326" mass="36142">EPAAAGFKNFPKISSPLRPRLLRSPAPPAAAASALDDDLEAAAGLHPGPYIHPPSATLLRTDGAAQRQALPQKRKLLDEGLDQKRAADINELRQAMKDWVAELQSENERLVAKLTQKEQQLVEAQTLLLDETRKTKELNSEILKLQCLLAEKNDANHIATGSPDTTAEMTIENQTPISPAKKTPKSNSRERNIRSIEKAIVPRNGFQEEGRDLDSCRRHMSISGSATEESSSTCMFHLLAESMVGMKFSVKNETEGFSLSVSHEASGYNFTLTWVDQPGGSEWSYQYSSLGTLDRIAMGWMKEDIKFSSTMCPVFFKQISHILRQC</sequence>
<reference evidence="5" key="1">
    <citation type="journal article" date="2005" name="Nature">
        <title>The map-based sequence of the rice genome.</title>
        <authorList>
            <consortium name="International rice genome sequencing project (IRGSP)"/>
            <person name="Matsumoto T."/>
            <person name="Wu J."/>
            <person name="Kanamori H."/>
            <person name="Katayose Y."/>
            <person name="Fujisawa M."/>
            <person name="Namiki N."/>
            <person name="Mizuno H."/>
            <person name="Yamamoto K."/>
            <person name="Antonio B.A."/>
            <person name="Baba T."/>
            <person name="Sakata K."/>
            <person name="Nagamura Y."/>
            <person name="Aoki H."/>
            <person name="Arikawa K."/>
            <person name="Arita K."/>
            <person name="Bito T."/>
            <person name="Chiden Y."/>
            <person name="Fujitsuka N."/>
            <person name="Fukunaka R."/>
            <person name="Hamada M."/>
            <person name="Harada C."/>
            <person name="Hayashi A."/>
            <person name="Hijishita S."/>
            <person name="Honda M."/>
            <person name="Hosokawa S."/>
            <person name="Ichikawa Y."/>
            <person name="Idonuma A."/>
            <person name="Iijima M."/>
            <person name="Ikeda M."/>
            <person name="Ikeno M."/>
            <person name="Ito K."/>
            <person name="Ito S."/>
            <person name="Ito T."/>
            <person name="Ito Y."/>
            <person name="Ito Y."/>
            <person name="Iwabuchi A."/>
            <person name="Kamiya K."/>
            <person name="Karasawa W."/>
            <person name="Kurita K."/>
            <person name="Katagiri S."/>
            <person name="Kikuta A."/>
            <person name="Kobayashi H."/>
            <person name="Kobayashi N."/>
            <person name="Machita K."/>
            <person name="Maehara T."/>
            <person name="Masukawa M."/>
            <person name="Mizubayashi T."/>
            <person name="Mukai Y."/>
            <person name="Nagasaki H."/>
            <person name="Nagata Y."/>
            <person name="Naito S."/>
            <person name="Nakashima M."/>
            <person name="Nakama Y."/>
            <person name="Nakamichi Y."/>
            <person name="Nakamura M."/>
            <person name="Meguro A."/>
            <person name="Negishi M."/>
            <person name="Ohta I."/>
            <person name="Ohta T."/>
            <person name="Okamoto M."/>
            <person name="Ono N."/>
            <person name="Saji S."/>
            <person name="Sakaguchi M."/>
            <person name="Sakai K."/>
            <person name="Shibata M."/>
            <person name="Shimokawa T."/>
            <person name="Song J."/>
            <person name="Takazaki Y."/>
            <person name="Terasawa K."/>
            <person name="Tsugane M."/>
            <person name="Tsuji K."/>
            <person name="Ueda S."/>
            <person name="Waki K."/>
            <person name="Yamagata H."/>
            <person name="Yamamoto M."/>
            <person name="Yamamoto S."/>
            <person name="Yamane H."/>
            <person name="Yoshiki S."/>
            <person name="Yoshihara R."/>
            <person name="Yukawa K."/>
            <person name="Zhong H."/>
            <person name="Yano M."/>
            <person name="Yuan Q."/>
            <person name="Ouyang S."/>
            <person name="Liu J."/>
            <person name="Jones K.M."/>
            <person name="Gansberger K."/>
            <person name="Moffat K."/>
            <person name="Hill J."/>
            <person name="Bera J."/>
            <person name="Fadrosh D."/>
            <person name="Jin S."/>
            <person name="Johri S."/>
            <person name="Kim M."/>
            <person name="Overton L."/>
            <person name="Reardon M."/>
            <person name="Tsitrin T."/>
            <person name="Vuong H."/>
            <person name="Weaver B."/>
            <person name="Ciecko A."/>
            <person name="Tallon L."/>
            <person name="Jackson J."/>
            <person name="Pai G."/>
            <person name="Aken S.V."/>
            <person name="Utterback T."/>
            <person name="Reidmuller S."/>
            <person name="Feldblyum T."/>
            <person name="Hsiao J."/>
            <person name="Zismann V."/>
            <person name="Iobst S."/>
            <person name="de Vazeille A.R."/>
            <person name="Buell C.R."/>
            <person name="Ying K."/>
            <person name="Li Y."/>
            <person name="Lu T."/>
            <person name="Huang Y."/>
            <person name="Zhao Q."/>
            <person name="Feng Q."/>
            <person name="Zhang L."/>
            <person name="Zhu J."/>
            <person name="Weng Q."/>
            <person name="Mu J."/>
            <person name="Lu Y."/>
            <person name="Fan D."/>
            <person name="Liu Y."/>
            <person name="Guan J."/>
            <person name="Zhang Y."/>
            <person name="Yu S."/>
            <person name="Liu X."/>
            <person name="Zhang Y."/>
            <person name="Hong G."/>
            <person name="Han B."/>
            <person name="Choisne N."/>
            <person name="Demange N."/>
            <person name="Orjeda G."/>
            <person name="Samain S."/>
            <person name="Cattolico L."/>
            <person name="Pelletier E."/>
            <person name="Couloux A."/>
            <person name="Segurens B."/>
            <person name="Wincker P."/>
            <person name="D'Hont A."/>
            <person name="Scarpelli C."/>
            <person name="Weissenbach J."/>
            <person name="Salanoubat M."/>
            <person name="Quetier F."/>
            <person name="Yu Y."/>
            <person name="Kim H.R."/>
            <person name="Rambo T."/>
            <person name="Currie J."/>
            <person name="Collura K."/>
            <person name="Luo M."/>
            <person name="Yang T."/>
            <person name="Ammiraju J.S.S."/>
            <person name="Engler F."/>
            <person name="Soderlund C."/>
            <person name="Wing R.A."/>
            <person name="Palmer L.E."/>
            <person name="de la Bastide M."/>
            <person name="Spiegel L."/>
            <person name="Nascimento L."/>
            <person name="Zutavern T."/>
            <person name="O'Shaughnessy A."/>
            <person name="Dike S."/>
            <person name="Dedhia N."/>
            <person name="Preston R."/>
            <person name="Balija V."/>
            <person name="McCombie W.R."/>
            <person name="Chow T."/>
            <person name="Chen H."/>
            <person name="Chung M."/>
            <person name="Chen C."/>
            <person name="Shaw J."/>
            <person name="Wu H."/>
            <person name="Hsiao K."/>
            <person name="Chao Y."/>
            <person name="Chu M."/>
            <person name="Cheng C."/>
            <person name="Hour A."/>
            <person name="Lee P."/>
            <person name="Lin S."/>
            <person name="Lin Y."/>
            <person name="Liou J."/>
            <person name="Liu S."/>
            <person name="Hsing Y."/>
            <person name="Raghuvanshi S."/>
            <person name="Mohanty A."/>
            <person name="Bharti A.K."/>
            <person name="Gaur A."/>
            <person name="Gupta V."/>
            <person name="Kumar D."/>
            <person name="Ravi V."/>
            <person name="Vij S."/>
            <person name="Kapur A."/>
            <person name="Khurana P."/>
            <person name="Khurana P."/>
            <person name="Khurana J.P."/>
            <person name="Tyagi A.K."/>
            <person name="Gaikwad K."/>
            <person name="Singh A."/>
            <person name="Dalal V."/>
            <person name="Srivastava S."/>
            <person name="Dixit A."/>
            <person name="Pal A.K."/>
            <person name="Ghazi I.A."/>
            <person name="Yadav M."/>
            <person name="Pandit A."/>
            <person name="Bhargava A."/>
            <person name="Sureshbabu K."/>
            <person name="Batra K."/>
            <person name="Sharma T.R."/>
            <person name="Mohapatra T."/>
            <person name="Singh N.K."/>
            <person name="Messing J."/>
            <person name="Nelson A.B."/>
            <person name="Fuks G."/>
            <person name="Kavchok S."/>
            <person name="Keizer G."/>
            <person name="Linton E."/>
            <person name="Llaca V."/>
            <person name="Song R."/>
            <person name="Tanyolac B."/>
            <person name="Young S."/>
            <person name="Ho-Il K."/>
            <person name="Hahn J.H."/>
            <person name="Sangsakoo G."/>
            <person name="Vanavichit A."/>
            <person name="de Mattos Luiz.A.T."/>
            <person name="Zimmer P.D."/>
            <person name="Malone G."/>
            <person name="Dellagostin O."/>
            <person name="de Oliveira A.C."/>
            <person name="Bevan M."/>
            <person name="Bancroft I."/>
            <person name="Minx P."/>
            <person name="Cordum H."/>
            <person name="Wilson R."/>
            <person name="Cheng Z."/>
            <person name="Jin W."/>
            <person name="Jiang J."/>
            <person name="Leong S.A."/>
            <person name="Iwama H."/>
            <person name="Gojobori T."/>
            <person name="Itoh T."/>
            <person name="Niimura Y."/>
            <person name="Fujii Y."/>
            <person name="Habara T."/>
            <person name="Sakai H."/>
            <person name="Sato Y."/>
            <person name="Wilson G."/>
            <person name="Kumar K."/>
            <person name="McCouch S."/>
            <person name="Juretic N."/>
            <person name="Hoen D."/>
            <person name="Wright S."/>
            <person name="Bruskiewich R."/>
            <person name="Bureau T."/>
            <person name="Miyao A."/>
            <person name="Hirochika H."/>
            <person name="Nishikawa T."/>
            <person name="Kadowaki K."/>
            <person name="Sugiura M."/>
            <person name="Burr B."/>
            <person name="Sasaki T."/>
        </authorList>
    </citation>
    <scope>NUCLEOTIDE SEQUENCE [LARGE SCALE GENOMIC DNA]</scope>
    <source>
        <strain evidence="5">cv. Nipponbare</strain>
    </source>
</reference>
<evidence type="ECO:0000313" key="4">
    <source>
        <dbReference type="EMBL" id="BAS97023.1"/>
    </source>
</evidence>
<dbReference type="GO" id="GO:0003006">
    <property type="term" value="P:developmental process involved in reproduction"/>
    <property type="evidence" value="ECO:0000318"/>
    <property type="project" value="GO_Central"/>
</dbReference>
<dbReference type="AlphaFoldDB" id="A0A0P0WV62"/>
<feature type="region of interest" description="Disordered" evidence="2">
    <location>
        <begin position="1"/>
        <end position="26"/>
    </location>
</feature>
<reference evidence="4 5" key="2">
    <citation type="journal article" date="2013" name="Plant Cell Physiol.">
        <title>Rice Annotation Project Database (RAP-DB): an integrative and interactive database for rice genomics.</title>
        <authorList>
            <person name="Sakai H."/>
            <person name="Lee S.S."/>
            <person name="Tanaka T."/>
            <person name="Numa H."/>
            <person name="Kim J."/>
            <person name="Kawahara Y."/>
            <person name="Wakimoto H."/>
            <person name="Yang C.C."/>
            <person name="Iwamoto M."/>
            <person name="Abe T."/>
            <person name="Yamada Y."/>
            <person name="Muto A."/>
            <person name="Inokuchi H."/>
            <person name="Ikemura T."/>
            <person name="Matsumoto T."/>
            <person name="Sasaki T."/>
            <person name="Itoh T."/>
        </authorList>
    </citation>
    <scope>NUCLEOTIDE SEQUENCE [LARGE SCALE GENOMIC DNA]</scope>
    <source>
        <strain evidence="5">cv. Nipponbare</strain>
    </source>
</reference>
<dbReference type="InParanoid" id="A0A0P0WV62"/>
<keyword evidence="1" id="KW-0175">Coiled coil</keyword>
<dbReference type="PANTHER" id="PTHR35489:SF2">
    <property type="entry name" value="TITAN9"/>
    <property type="match status" value="1"/>
</dbReference>
<dbReference type="Proteomes" id="UP000059680">
    <property type="component" value="Chromosome 6"/>
</dbReference>
<evidence type="ECO:0000256" key="1">
    <source>
        <dbReference type="SAM" id="Coils"/>
    </source>
</evidence>
<feature type="compositionally biased region" description="Low complexity" evidence="2">
    <location>
        <begin position="15"/>
        <end position="26"/>
    </location>
</feature>
<protein>
    <submittedName>
        <fullName evidence="4">Os06g0245600 protein</fullName>
    </submittedName>
</protein>
<gene>
    <name evidence="4" type="ordered locus">Os06g0245600</name>
    <name evidence="4" type="ORF">OSNPB_060245600</name>
</gene>
<evidence type="ECO:0000259" key="3">
    <source>
        <dbReference type="Pfam" id="PF25091"/>
    </source>
</evidence>
<evidence type="ECO:0000313" key="5">
    <source>
        <dbReference type="Proteomes" id="UP000059680"/>
    </source>
</evidence>
<organism evidence="4 5">
    <name type="scientific">Oryza sativa subsp. japonica</name>
    <name type="common">Rice</name>
    <dbReference type="NCBI Taxonomy" id="39947"/>
    <lineage>
        <taxon>Eukaryota</taxon>
        <taxon>Viridiplantae</taxon>
        <taxon>Streptophyta</taxon>
        <taxon>Embryophyta</taxon>
        <taxon>Tracheophyta</taxon>
        <taxon>Spermatophyta</taxon>
        <taxon>Magnoliopsida</taxon>
        <taxon>Liliopsida</taxon>
        <taxon>Poales</taxon>
        <taxon>Poaceae</taxon>
        <taxon>BOP clade</taxon>
        <taxon>Oryzoideae</taxon>
        <taxon>Oryzeae</taxon>
        <taxon>Oryzinae</taxon>
        <taxon>Oryza</taxon>
        <taxon>Oryza sativa</taxon>
    </lineage>
</organism>
<dbReference type="SMR" id="A0A0P0WV62"/>
<feature type="coiled-coil region" evidence="1">
    <location>
        <begin position="89"/>
        <end position="127"/>
    </location>
</feature>
<proteinExistence type="predicted"/>
<dbReference type="OMA" id="ENASIPH"/>
<dbReference type="eggNOG" id="ENOG502QPWA">
    <property type="taxonomic scope" value="Eukaryota"/>
</dbReference>
<dbReference type="InterPro" id="IPR056708">
    <property type="entry name" value="DUF7806"/>
</dbReference>
<dbReference type="FunCoup" id="A0A0P0WV62">
    <property type="interactions" value="1387"/>
</dbReference>